<feature type="domain" description="SWIM-type" evidence="2">
    <location>
        <begin position="45"/>
        <end position="77"/>
    </location>
</feature>
<dbReference type="InterPro" id="IPR007527">
    <property type="entry name" value="Znf_SWIM"/>
</dbReference>
<gene>
    <name evidence="3" type="ORF">RT761_01420</name>
</gene>
<dbReference type="Proteomes" id="UP000594463">
    <property type="component" value="Chromosome"/>
</dbReference>
<dbReference type="KEGG" id="alam:RT761_01420"/>
<accession>A0A7T1F2Z9</accession>
<protein>
    <recommendedName>
        <fullName evidence="2">SWIM-type domain-containing protein</fullName>
    </recommendedName>
</protein>
<evidence type="ECO:0000259" key="2">
    <source>
        <dbReference type="PROSITE" id="PS50966"/>
    </source>
</evidence>
<keyword evidence="1" id="KW-0862">Zinc</keyword>
<dbReference type="GO" id="GO:0008270">
    <property type="term" value="F:zinc ion binding"/>
    <property type="evidence" value="ECO:0007669"/>
    <property type="project" value="UniProtKB-KW"/>
</dbReference>
<evidence type="ECO:0000313" key="3">
    <source>
        <dbReference type="EMBL" id="QPM68205.1"/>
    </source>
</evidence>
<evidence type="ECO:0000313" key="4">
    <source>
        <dbReference type="Proteomes" id="UP000594463"/>
    </source>
</evidence>
<organism evidence="3 4">
    <name type="scientific">Atribacter laminatus</name>
    <dbReference type="NCBI Taxonomy" id="2847778"/>
    <lineage>
        <taxon>Bacteria</taxon>
        <taxon>Pseudomonadati</taxon>
        <taxon>Atribacterota</taxon>
        <taxon>Atribacteria</taxon>
        <taxon>Atribacterales</taxon>
        <taxon>Atribacteraceae</taxon>
        <taxon>Atribacter</taxon>
    </lineage>
</organism>
<keyword evidence="1" id="KW-0479">Metal-binding</keyword>
<dbReference type="AlphaFoldDB" id="A0A7T1F2Z9"/>
<proteinExistence type="predicted"/>
<evidence type="ECO:0000256" key="1">
    <source>
        <dbReference type="PROSITE-ProRule" id="PRU00325"/>
    </source>
</evidence>
<keyword evidence="1" id="KW-0863">Zinc-finger</keyword>
<reference evidence="3 4" key="1">
    <citation type="journal article" date="2021" name="Nat. Commun.">
        <title>Isolation of a member of the candidate phylum Atribacteria reveals a unique cell membrane structure.</title>
        <authorList>
            <person name="Taiki K."/>
            <person name="Nobu M.K."/>
            <person name="Kusada H."/>
            <person name="Meng X.-Y."/>
            <person name="Hosoki N."/>
            <person name="Uematsu K."/>
            <person name="Yoshioka H."/>
            <person name="Kamagata Y."/>
            <person name="Tamaki H."/>
        </authorList>
    </citation>
    <scope>NUCLEOTIDE SEQUENCE [LARGE SCALE GENOMIC DNA]</scope>
    <source>
        <strain evidence="3 4">RT761</strain>
    </source>
</reference>
<name>A0A7T1F2Z9_ATRLM</name>
<dbReference type="EMBL" id="CP065383">
    <property type="protein sequence ID" value="QPM68205.1"/>
    <property type="molecule type" value="Genomic_DNA"/>
</dbReference>
<dbReference type="PROSITE" id="PS50966">
    <property type="entry name" value="ZF_SWIM"/>
    <property type="match status" value="1"/>
</dbReference>
<keyword evidence="4" id="KW-1185">Reference proteome</keyword>
<dbReference type="RefSeq" id="WP_218113364.1">
    <property type="nucleotide sequence ID" value="NZ_CP065383.1"/>
</dbReference>
<sequence length="112" mass="12802">MLKAMLNTTTEDRVEKALFGLLHQDYKVKFINNHLARIKNHKGSYLVDYVEGVCSCPDSIYHGQVCKHVVQARIMAEMHKLIIQHQGVLAKVKEPAEVKTENPQVYLMKGLK</sequence>